<evidence type="ECO:0000256" key="2">
    <source>
        <dbReference type="ARBA" id="ARBA00023284"/>
    </source>
</evidence>
<dbReference type="SUPFAM" id="SSF52833">
    <property type="entry name" value="Thioredoxin-like"/>
    <property type="match status" value="1"/>
</dbReference>
<feature type="active site" description="Cysteine sulfenic acid (-SOH) intermediate; for peroxidase activity" evidence="3">
    <location>
        <position position="50"/>
    </location>
</feature>
<sequence>MSVITAGAIAPDFELVTMGANGPELVSLSATLANGPVVLLFVPAAFTGVCTTELCEISADYAAYESLGATVFGISGDSPFAQAAWAEKEGIKLPLLSDYDHAVARAYGIAYDSFLPEKNLPLSGVAKRSAFVIGEDGVVAHAEVLESPGDVPNFDDVKSALEGLA</sequence>
<dbReference type="Gene3D" id="3.40.30.10">
    <property type="entry name" value="Glutaredoxin"/>
    <property type="match status" value="1"/>
</dbReference>
<dbReference type="GO" id="GO:0016209">
    <property type="term" value="F:antioxidant activity"/>
    <property type="evidence" value="ECO:0007669"/>
    <property type="project" value="InterPro"/>
</dbReference>
<dbReference type="RefSeq" id="WP_164365695.1">
    <property type="nucleotide sequence ID" value="NZ_CP066776.1"/>
</dbReference>
<dbReference type="PROSITE" id="PS51352">
    <property type="entry name" value="THIOREDOXIN_2"/>
    <property type="match status" value="1"/>
</dbReference>
<dbReference type="InterPro" id="IPR000866">
    <property type="entry name" value="AhpC/TSA"/>
</dbReference>
<dbReference type="KEGG" id="soa:G3M56_002225"/>
<dbReference type="InterPro" id="IPR024706">
    <property type="entry name" value="Peroxiredoxin_AhpC-typ"/>
</dbReference>
<dbReference type="InterPro" id="IPR036249">
    <property type="entry name" value="Thioredoxin-like_sf"/>
</dbReference>
<accession>A0A6B3L6D6</accession>
<evidence type="ECO:0000256" key="1">
    <source>
        <dbReference type="ARBA" id="ARBA00023002"/>
    </source>
</evidence>
<dbReference type="InterPro" id="IPR050455">
    <property type="entry name" value="Tpx_Peroxidase_subfamily"/>
</dbReference>
<reference evidence="4 5" key="1">
    <citation type="submission" date="2020-12" db="EMBL/GenBank/DDBJ databases">
        <title>Sulforoseuscoccus oceanibium gen. nov., sp. nov., a representative of the phylum Verrucomicrobia with special cytoplasmic membrane, and proposal of Sulforoseuscoccusaceae fam. nov.</title>
        <authorList>
            <person name="Xi F."/>
        </authorList>
    </citation>
    <scope>NUCLEOTIDE SEQUENCE [LARGE SCALE GENOMIC DNA]</scope>
    <source>
        <strain evidence="4 5">T37</strain>
    </source>
</reference>
<dbReference type="PANTHER" id="PTHR43110:SF1">
    <property type="entry name" value="THIOL PEROXIDASE"/>
    <property type="match status" value="1"/>
</dbReference>
<evidence type="ECO:0000313" key="4">
    <source>
        <dbReference type="EMBL" id="QQL45430.1"/>
    </source>
</evidence>
<name>A0A6B3L6D6_9BACT</name>
<evidence type="ECO:0000313" key="5">
    <source>
        <dbReference type="Proteomes" id="UP000475117"/>
    </source>
</evidence>
<dbReference type="PANTHER" id="PTHR43110">
    <property type="entry name" value="THIOL PEROXIDASE"/>
    <property type="match status" value="1"/>
</dbReference>
<evidence type="ECO:0000256" key="3">
    <source>
        <dbReference type="PIRSR" id="PIRSR000239-1"/>
    </source>
</evidence>
<dbReference type="AlphaFoldDB" id="A0A6B3L6D6"/>
<keyword evidence="5" id="KW-1185">Reference proteome</keyword>
<proteinExistence type="predicted"/>
<dbReference type="GO" id="GO:0016491">
    <property type="term" value="F:oxidoreductase activity"/>
    <property type="evidence" value="ECO:0007669"/>
    <property type="project" value="UniProtKB-KW"/>
</dbReference>
<keyword evidence="2" id="KW-0676">Redox-active center</keyword>
<gene>
    <name evidence="4" type="ORF">G3M56_002225</name>
</gene>
<protein>
    <submittedName>
        <fullName evidence="4">Redoxin domain-containing protein</fullName>
    </submittedName>
</protein>
<dbReference type="Proteomes" id="UP000475117">
    <property type="component" value="Chromosome"/>
</dbReference>
<organism evidence="4 5">
    <name type="scientific">Sulfuriroseicoccus oceanibius</name>
    <dbReference type="NCBI Taxonomy" id="2707525"/>
    <lineage>
        <taxon>Bacteria</taxon>
        <taxon>Pseudomonadati</taxon>
        <taxon>Verrucomicrobiota</taxon>
        <taxon>Verrucomicrobiia</taxon>
        <taxon>Verrucomicrobiales</taxon>
        <taxon>Verrucomicrobiaceae</taxon>
        <taxon>Sulfuriroseicoccus</taxon>
    </lineage>
</organism>
<dbReference type="Pfam" id="PF00578">
    <property type="entry name" value="AhpC-TSA"/>
    <property type="match status" value="1"/>
</dbReference>
<keyword evidence="1" id="KW-0560">Oxidoreductase</keyword>
<dbReference type="PIRSF" id="PIRSF000239">
    <property type="entry name" value="AHPC"/>
    <property type="match status" value="1"/>
</dbReference>
<dbReference type="EMBL" id="CP066776">
    <property type="protein sequence ID" value="QQL45430.1"/>
    <property type="molecule type" value="Genomic_DNA"/>
</dbReference>
<dbReference type="InterPro" id="IPR013766">
    <property type="entry name" value="Thioredoxin_domain"/>
</dbReference>